<dbReference type="KEGG" id="rci:RCIX743"/>
<feature type="transmembrane region" description="Helical" evidence="1">
    <location>
        <begin position="20"/>
        <end position="40"/>
    </location>
</feature>
<organism evidence="2 3">
    <name type="scientific">Methanocella arvoryzae (strain DSM 22066 / NBRC 105507 / MRE50)</name>
    <dbReference type="NCBI Taxonomy" id="351160"/>
    <lineage>
        <taxon>Archaea</taxon>
        <taxon>Methanobacteriati</taxon>
        <taxon>Methanobacteriota</taxon>
        <taxon>Stenosarchaea group</taxon>
        <taxon>Methanomicrobia</taxon>
        <taxon>Methanocellales</taxon>
        <taxon>Methanocellaceae</taxon>
        <taxon>Methanocella</taxon>
    </lineage>
</organism>
<evidence type="ECO:0000313" key="3">
    <source>
        <dbReference type="Proteomes" id="UP000000663"/>
    </source>
</evidence>
<evidence type="ECO:0000256" key="1">
    <source>
        <dbReference type="SAM" id="Phobius"/>
    </source>
</evidence>
<dbReference type="AlphaFoldDB" id="Q0W667"/>
<reference evidence="2 3" key="1">
    <citation type="journal article" date="2006" name="Science">
        <title>Genome of rice cluster I archaea -- the key methane producers in the rice rhizosphere.</title>
        <authorList>
            <person name="Erkel C."/>
            <person name="Kube M."/>
            <person name="Reinhardt R."/>
            <person name="Liesack W."/>
        </authorList>
    </citation>
    <scope>NUCLEOTIDE SEQUENCE [LARGE SCALE GENOMIC DNA]</scope>
    <source>
        <strain evidence="3">DSM 22066 / NBRC 105507 / MRE50</strain>
    </source>
</reference>
<keyword evidence="1" id="KW-0812">Transmembrane</keyword>
<protein>
    <submittedName>
        <fullName evidence="2">Uncharacterized protein</fullName>
    </submittedName>
</protein>
<gene>
    <name evidence="2" type="ORF">RCIX743</name>
</gene>
<accession>Q0W667</accession>
<keyword evidence="3" id="KW-1185">Reference proteome</keyword>
<keyword evidence="1" id="KW-1133">Transmembrane helix</keyword>
<dbReference type="Proteomes" id="UP000000663">
    <property type="component" value="Chromosome"/>
</dbReference>
<dbReference type="eggNOG" id="arCOG11688">
    <property type="taxonomic scope" value="Archaea"/>
</dbReference>
<proteinExistence type="predicted"/>
<feature type="transmembrane region" description="Helical" evidence="1">
    <location>
        <begin position="86"/>
        <end position="109"/>
    </location>
</feature>
<dbReference type="EMBL" id="AM114193">
    <property type="protein sequence ID" value="CAJ36126.1"/>
    <property type="molecule type" value="Genomic_DNA"/>
</dbReference>
<sequence>MVLYGLINMVTVDYPSLLTTTVVVFLGSWVLLFLLSYFLTPFYMKYGDQKSRAIYSAVYSLAFAFIIGVGYGLMPVLSQQYGFWPTMVIALVLVLILTLLQNYVLNLLVSKGVLKMARK</sequence>
<dbReference type="STRING" id="351160.RCIX743"/>
<name>Q0W667_METAR</name>
<keyword evidence="1" id="KW-0472">Membrane</keyword>
<feature type="transmembrane region" description="Helical" evidence="1">
    <location>
        <begin position="52"/>
        <end position="74"/>
    </location>
</feature>
<evidence type="ECO:0000313" key="2">
    <source>
        <dbReference type="EMBL" id="CAJ36126.1"/>
    </source>
</evidence>